<name>A0A017TBX3_9BACT</name>
<sequence>MGKRRLTGLGLAALLACGAAVSSSGCSGSKGQLMVAFQTDMSVPKDVDRIRIVATLEGAVVFDESYGKDANEEIKLPATLGFLTPEDPSQALSLRIIASRGSEEDVQVLREVVTTIPEDRTATLQVPIQFLCYGMAEVEREADGTAKRDGDGKVIVKSSCGEGKTCVAGSCITQEIPADDLPDYQPQAIFGGGTGVGDGLCFDTVQCFSNASSAQVDLTSFTADPTVCRVAVPPGQTNVNVALLTQGGGICGSTACYVPLDAESEGGFRAVEEGWLQMPTAVCAQAEAAKLLGVAVTAAGDGTCQQKKSGLPTCGAWSSSGQGYYTAPDGAQPLPIALGLRNPVELEVTPLRVLWTEAGSFDADGAALGDGAVKWVPLEGGQPTVIRDGLVSPRDVVAEDSVSEAGETLGTVFFTTAGTTADDGAIWAAAHGIEPRELLDGRRQPEGITQLDSALLWTELWGDEVLEVALTGAGPTLGAPGEPQPRTSPSFGRAPYRVAAAANVACWTYQGTLQSGDGAVACQRAGVSAELVATQQSTPRALALDVDASGNAQAVYWTSFEGGTVSRFDLSGGSADALVEIAAGQALPGGIAVDERYVYWTNRGDGTVMRADKGGGAPEVVASGQVKPGALAVNASALYWLNEGKAKEEDDTNLAGTGVLMRLQKASEAPSTN</sequence>
<evidence type="ECO:0008006" key="4">
    <source>
        <dbReference type="Google" id="ProtNLM"/>
    </source>
</evidence>
<dbReference type="Proteomes" id="UP000019678">
    <property type="component" value="Unassembled WGS sequence"/>
</dbReference>
<dbReference type="SUPFAM" id="SSF63825">
    <property type="entry name" value="YWTD domain"/>
    <property type="match status" value="1"/>
</dbReference>
<feature type="signal peptide" evidence="1">
    <location>
        <begin position="1"/>
        <end position="22"/>
    </location>
</feature>
<comment type="caution">
    <text evidence="2">The sequence shown here is derived from an EMBL/GenBank/DDBJ whole genome shotgun (WGS) entry which is preliminary data.</text>
</comment>
<accession>A0A017TBX3</accession>
<dbReference type="STRING" id="1192034.CAP_2198"/>
<feature type="chain" id="PRO_5001496505" description="DUF5050 domain-containing protein" evidence="1">
    <location>
        <begin position="23"/>
        <end position="673"/>
    </location>
</feature>
<dbReference type="AlphaFoldDB" id="A0A017TBX3"/>
<keyword evidence="3" id="KW-1185">Reference proteome</keyword>
<dbReference type="PROSITE" id="PS51257">
    <property type="entry name" value="PROKAR_LIPOPROTEIN"/>
    <property type="match status" value="1"/>
</dbReference>
<dbReference type="SUPFAM" id="SSF101898">
    <property type="entry name" value="NHL repeat"/>
    <property type="match status" value="1"/>
</dbReference>
<dbReference type="EMBL" id="ASRX01000017">
    <property type="protein sequence ID" value="EYF06320.1"/>
    <property type="molecule type" value="Genomic_DNA"/>
</dbReference>
<dbReference type="eggNOG" id="COG3386">
    <property type="taxonomic scope" value="Bacteria"/>
</dbReference>
<reference evidence="2 3" key="1">
    <citation type="submission" date="2013-05" db="EMBL/GenBank/DDBJ databases">
        <title>Genome assembly of Chondromyces apiculatus DSM 436.</title>
        <authorList>
            <person name="Sharma G."/>
            <person name="Khatri I."/>
            <person name="Kaur C."/>
            <person name="Mayilraj S."/>
            <person name="Subramanian S."/>
        </authorList>
    </citation>
    <scope>NUCLEOTIDE SEQUENCE [LARGE SCALE GENOMIC DNA]</scope>
    <source>
        <strain evidence="2 3">DSM 436</strain>
    </source>
</reference>
<keyword evidence="1" id="KW-0732">Signal</keyword>
<evidence type="ECO:0000313" key="2">
    <source>
        <dbReference type="EMBL" id="EYF06320.1"/>
    </source>
</evidence>
<proteinExistence type="predicted"/>
<protein>
    <recommendedName>
        <fullName evidence="4">DUF5050 domain-containing protein</fullName>
    </recommendedName>
</protein>
<gene>
    <name evidence="2" type="ORF">CAP_2198</name>
</gene>
<dbReference type="Gene3D" id="2.120.10.30">
    <property type="entry name" value="TolB, C-terminal domain"/>
    <property type="match status" value="1"/>
</dbReference>
<dbReference type="InterPro" id="IPR011042">
    <property type="entry name" value="6-blade_b-propeller_TolB-like"/>
</dbReference>
<evidence type="ECO:0000256" key="1">
    <source>
        <dbReference type="SAM" id="SignalP"/>
    </source>
</evidence>
<evidence type="ECO:0000313" key="3">
    <source>
        <dbReference type="Proteomes" id="UP000019678"/>
    </source>
</evidence>
<organism evidence="2 3">
    <name type="scientific">Chondromyces apiculatus DSM 436</name>
    <dbReference type="NCBI Taxonomy" id="1192034"/>
    <lineage>
        <taxon>Bacteria</taxon>
        <taxon>Pseudomonadati</taxon>
        <taxon>Myxococcota</taxon>
        <taxon>Polyangia</taxon>
        <taxon>Polyangiales</taxon>
        <taxon>Polyangiaceae</taxon>
        <taxon>Chondromyces</taxon>
    </lineage>
</organism>